<dbReference type="Proteomes" id="UP000315724">
    <property type="component" value="Chromosome"/>
</dbReference>
<proteinExistence type="predicted"/>
<accession>A0A517QNH0</accession>
<protein>
    <submittedName>
        <fullName evidence="1">Uncharacterized protein</fullName>
    </submittedName>
</protein>
<keyword evidence="2" id="KW-1185">Reference proteome</keyword>
<organism evidence="1 2">
    <name type="scientific">Thalassoglobus polymorphus</name>
    <dbReference type="NCBI Taxonomy" id="2527994"/>
    <lineage>
        <taxon>Bacteria</taxon>
        <taxon>Pseudomonadati</taxon>
        <taxon>Planctomycetota</taxon>
        <taxon>Planctomycetia</taxon>
        <taxon>Planctomycetales</taxon>
        <taxon>Planctomycetaceae</taxon>
        <taxon>Thalassoglobus</taxon>
    </lineage>
</organism>
<reference evidence="1 2" key="1">
    <citation type="submission" date="2019-02" db="EMBL/GenBank/DDBJ databases">
        <title>Deep-cultivation of Planctomycetes and their phenomic and genomic characterization uncovers novel biology.</title>
        <authorList>
            <person name="Wiegand S."/>
            <person name="Jogler M."/>
            <person name="Boedeker C."/>
            <person name="Pinto D."/>
            <person name="Vollmers J."/>
            <person name="Rivas-Marin E."/>
            <person name="Kohn T."/>
            <person name="Peeters S.H."/>
            <person name="Heuer A."/>
            <person name="Rast P."/>
            <person name="Oberbeckmann S."/>
            <person name="Bunk B."/>
            <person name="Jeske O."/>
            <person name="Meyerdierks A."/>
            <person name="Storesund J.E."/>
            <person name="Kallscheuer N."/>
            <person name="Luecker S."/>
            <person name="Lage O.M."/>
            <person name="Pohl T."/>
            <person name="Merkel B.J."/>
            <person name="Hornburger P."/>
            <person name="Mueller R.-W."/>
            <person name="Bruemmer F."/>
            <person name="Labrenz M."/>
            <person name="Spormann A.M."/>
            <person name="Op den Camp H."/>
            <person name="Overmann J."/>
            <person name="Amann R."/>
            <person name="Jetten M.S.M."/>
            <person name="Mascher T."/>
            <person name="Medema M.H."/>
            <person name="Devos D.P."/>
            <person name="Kaster A.-K."/>
            <person name="Ovreas L."/>
            <person name="Rohde M."/>
            <person name="Galperin M.Y."/>
            <person name="Jogler C."/>
        </authorList>
    </citation>
    <scope>NUCLEOTIDE SEQUENCE [LARGE SCALE GENOMIC DNA]</scope>
    <source>
        <strain evidence="1 2">Mal48</strain>
    </source>
</reference>
<sequence length="71" mass="8114">MGQLAKKRGMVHFLGVWEKADQALGNYCDVWSDLQAGRLLRKPEKVGGRGLENHFLTCTHERVPHFLIQII</sequence>
<dbReference type="KEGG" id="tpol:Mal48_23790"/>
<dbReference type="AlphaFoldDB" id="A0A517QNH0"/>
<dbReference type="EMBL" id="CP036267">
    <property type="protein sequence ID" value="QDT33127.1"/>
    <property type="molecule type" value="Genomic_DNA"/>
</dbReference>
<name>A0A517QNH0_9PLAN</name>
<evidence type="ECO:0000313" key="2">
    <source>
        <dbReference type="Proteomes" id="UP000315724"/>
    </source>
</evidence>
<evidence type="ECO:0000313" key="1">
    <source>
        <dbReference type="EMBL" id="QDT33127.1"/>
    </source>
</evidence>
<gene>
    <name evidence="1" type="ORF">Mal48_23790</name>
</gene>